<organism evidence="1 2">
    <name type="scientific">Lasiodiplodia mahajangana</name>
    <dbReference type="NCBI Taxonomy" id="1108764"/>
    <lineage>
        <taxon>Eukaryota</taxon>
        <taxon>Fungi</taxon>
        <taxon>Dikarya</taxon>
        <taxon>Ascomycota</taxon>
        <taxon>Pezizomycotina</taxon>
        <taxon>Dothideomycetes</taxon>
        <taxon>Dothideomycetes incertae sedis</taxon>
        <taxon>Botryosphaeriales</taxon>
        <taxon>Botryosphaeriaceae</taxon>
        <taxon>Lasiodiplodia</taxon>
    </lineage>
</organism>
<proteinExistence type="predicted"/>
<accession>A0ACC2JS43</accession>
<evidence type="ECO:0000313" key="2">
    <source>
        <dbReference type="Proteomes" id="UP001153332"/>
    </source>
</evidence>
<reference evidence="1" key="1">
    <citation type="submission" date="2022-12" db="EMBL/GenBank/DDBJ databases">
        <title>Genome Sequence of Lasiodiplodia mahajangana.</title>
        <authorList>
            <person name="Buettner E."/>
        </authorList>
    </citation>
    <scope>NUCLEOTIDE SEQUENCE</scope>
    <source>
        <strain evidence="1">VT137</strain>
    </source>
</reference>
<name>A0ACC2JS43_9PEZI</name>
<protein>
    <submittedName>
        <fullName evidence="1">Uncharacterized protein</fullName>
    </submittedName>
</protein>
<gene>
    <name evidence="1" type="ORF">O1611_g3551</name>
</gene>
<comment type="caution">
    <text evidence="1">The sequence shown here is derived from an EMBL/GenBank/DDBJ whole genome shotgun (WGS) entry which is preliminary data.</text>
</comment>
<dbReference type="EMBL" id="JAPUUL010000587">
    <property type="protein sequence ID" value="KAJ8130077.1"/>
    <property type="molecule type" value="Genomic_DNA"/>
</dbReference>
<keyword evidence="2" id="KW-1185">Reference proteome</keyword>
<dbReference type="Proteomes" id="UP001153332">
    <property type="component" value="Unassembled WGS sequence"/>
</dbReference>
<sequence>MPPRKSSSKVPAHGAAKPRARRSARPEEAEPTAAQKVREERKEKLRIAKMRQKLFCERPSQLEDEFIVETTLFPQKRPAYPSYDESPNKRRRARQGPNPKKRARRAPWEKDARFKKPPSPLDSPVGTTPRDQDAIDALGGFASLPAEVRDEILRYILLWPHEIAVFSGWSRVFPRSRPRLDLSIMYTCRVLRDQGLRILFGENSFTYDSRDPVASHDHTNPMLEKVFGHSVMPINEHGHLIRHIKVKVHRSRVHFSEHRQTFENAVLKFLPGGGLAQTANLHTLTLEVPAECNRDLQSISKTGSPDDVPICQYLRSGSRISEALFKLQVQWVRVLAWDRFGECWETKVDMRDFVKDEQMRLEYMTLSGEKHSSADDINNLNIPRDPVAAARYRPKDVEAMQKRWHNRVNNAVGKLRSLAWRIEGLVLNPNRAIHELQLWKHVTPPKAGAPGSDERAELASLPSDYREHSYATRSSSSRSRRVTVHSNPSIELNPEVLTDSHAKASTTARASFGQLTIFQKKDTAREARLIRAQHSTRENETGPEDKGMLTAEWLENLEEPDAEDTQAPMINDDLEAIIVEVEQHEKSK</sequence>
<evidence type="ECO:0000313" key="1">
    <source>
        <dbReference type="EMBL" id="KAJ8130077.1"/>
    </source>
</evidence>